<accession>A0ABQ6CM23</accession>
<name>A0ABQ6CM23_9HYPH</name>
<evidence type="ECO:0000313" key="2">
    <source>
        <dbReference type="Proteomes" id="UP001156882"/>
    </source>
</evidence>
<keyword evidence="2" id="KW-1185">Reference proteome</keyword>
<gene>
    <name evidence="1" type="ORF">GCM10007874_37090</name>
</gene>
<proteinExistence type="predicted"/>
<dbReference type="EMBL" id="BSPC01000032">
    <property type="protein sequence ID" value="GLS20692.1"/>
    <property type="molecule type" value="Genomic_DNA"/>
</dbReference>
<dbReference type="Proteomes" id="UP001156882">
    <property type="component" value="Unassembled WGS sequence"/>
</dbReference>
<evidence type="ECO:0000313" key="1">
    <source>
        <dbReference type="EMBL" id="GLS20692.1"/>
    </source>
</evidence>
<comment type="caution">
    <text evidence="1">The sequence shown here is derived from an EMBL/GenBank/DDBJ whole genome shotgun (WGS) entry which is preliminary data.</text>
</comment>
<protein>
    <submittedName>
        <fullName evidence="1">Uncharacterized protein</fullName>
    </submittedName>
</protein>
<organism evidence="1 2">
    <name type="scientific">Labrys miyagiensis</name>
    <dbReference type="NCBI Taxonomy" id="346912"/>
    <lineage>
        <taxon>Bacteria</taxon>
        <taxon>Pseudomonadati</taxon>
        <taxon>Pseudomonadota</taxon>
        <taxon>Alphaproteobacteria</taxon>
        <taxon>Hyphomicrobiales</taxon>
        <taxon>Xanthobacteraceae</taxon>
        <taxon>Labrys</taxon>
    </lineage>
</organism>
<reference evidence="2" key="1">
    <citation type="journal article" date="2019" name="Int. J. Syst. Evol. Microbiol.">
        <title>The Global Catalogue of Microorganisms (GCM) 10K type strain sequencing project: providing services to taxonomists for standard genome sequencing and annotation.</title>
        <authorList>
            <consortium name="The Broad Institute Genomics Platform"/>
            <consortium name="The Broad Institute Genome Sequencing Center for Infectious Disease"/>
            <person name="Wu L."/>
            <person name="Ma J."/>
        </authorList>
    </citation>
    <scope>NUCLEOTIDE SEQUENCE [LARGE SCALE GENOMIC DNA]</scope>
    <source>
        <strain evidence="2">NBRC 101365</strain>
    </source>
</reference>
<sequence>MQQQAQLNDALQKTAARSPKTITGAALDQCLNGFVKYSNASFPGGRTGEYSEAGVYSVVRYFPIDPAYTEKIGNLVSYKVVAMINRDKPSAYETHLYCYYENVGGKLRYLTVTYTNQHDELQLNYKWNMAEGVYQGLTGKMLRIH</sequence>